<evidence type="ECO:0000313" key="1">
    <source>
        <dbReference type="EMBL" id="CAD7080780.1"/>
    </source>
</evidence>
<dbReference type="InParanoid" id="A0A7R8UH47"/>
<accession>A0A7R8UH47</accession>
<evidence type="ECO:0008006" key="3">
    <source>
        <dbReference type="Google" id="ProtNLM"/>
    </source>
</evidence>
<dbReference type="OMA" id="DRAWITM"/>
<dbReference type="SUPFAM" id="SSF50978">
    <property type="entry name" value="WD40 repeat-like"/>
    <property type="match status" value="1"/>
</dbReference>
<organism evidence="1 2">
    <name type="scientific">Hermetia illucens</name>
    <name type="common">Black soldier fly</name>
    <dbReference type="NCBI Taxonomy" id="343691"/>
    <lineage>
        <taxon>Eukaryota</taxon>
        <taxon>Metazoa</taxon>
        <taxon>Ecdysozoa</taxon>
        <taxon>Arthropoda</taxon>
        <taxon>Hexapoda</taxon>
        <taxon>Insecta</taxon>
        <taxon>Pterygota</taxon>
        <taxon>Neoptera</taxon>
        <taxon>Endopterygota</taxon>
        <taxon>Diptera</taxon>
        <taxon>Brachycera</taxon>
        <taxon>Stratiomyomorpha</taxon>
        <taxon>Stratiomyidae</taxon>
        <taxon>Hermetiinae</taxon>
        <taxon>Hermetia</taxon>
    </lineage>
</organism>
<proteinExistence type="predicted"/>
<name>A0A7R8UH47_HERIL</name>
<protein>
    <recommendedName>
        <fullName evidence="3">Transcription factor IIIC 90kDa subunit N-terminal domain-containing protein</fullName>
    </recommendedName>
</protein>
<reference evidence="1 2" key="1">
    <citation type="submission" date="2020-11" db="EMBL/GenBank/DDBJ databases">
        <authorList>
            <person name="Wallbank WR R."/>
            <person name="Pardo Diaz C."/>
            <person name="Kozak K."/>
            <person name="Martin S."/>
            <person name="Jiggins C."/>
            <person name="Moest M."/>
            <person name="Warren A I."/>
            <person name="Generalovic N T."/>
            <person name="Byers J.R.P. K."/>
            <person name="Montejo-Kovacevich G."/>
            <person name="Yen C E."/>
        </authorList>
    </citation>
    <scope>NUCLEOTIDE SEQUENCE [LARGE SCALE GENOMIC DNA]</scope>
</reference>
<dbReference type="AlphaFoldDB" id="A0A7R8UH47"/>
<gene>
    <name evidence="1" type="ORF">HERILL_LOCUS3918</name>
</gene>
<dbReference type="OrthoDB" id="6021743at2759"/>
<dbReference type="Proteomes" id="UP000594454">
    <property type="component" value="Chromosome 2"/>
</dbReference>
<keyword evidence="2" id="KW-1185">Reference proteome</keyword>
<dbReference type="FunCoup" id="A0A7R8UH47">
    <property type="interactions" value="1"/>
</dbReference>
<evidence type="ECO:0000313" key="2">
    <source>
        <dbReference type="Proteomes" id="UP000594454"/>
    </source>
</evidence>
<dbReference type="EMBL" id="LR899010">
    <property type="protein sequence ID" value="CAD7080780.1"/>
    <property type="molecule type" value="Genomic_DNA"/>
</dbReference>
<dbReference type="InterPro" id="IPR036322">
    <property type="entry name" value="WD40_repeat_dom_sf"/>
</dbReference>
<sequence>MSGAVFTDISQVDLRMEVTRQFPFLHADGTRWTVIKSSDGGAVVFELIKLAAGESSFQLSIGEVQPPKQKTIIDRKDAPDMMCAYNRSGILDRQILILDPVYANVVANEPTPPTITNISLAPPDPKCKLECPLAIVSSAGVCEVRGRKDDIRRYDHVLVNVSEMWENQYSAKSQKNYDSVEDLTKYYSNLIFTVTCWTNSISEDNQRTLFCGTRSGLIFTISISASNSKILSVTESDVKPLNFLKYFSFGDQNENEFLFSASIAGVCKVFRRVGVSELKEVATLWGVKDKMAFHCVEVHYDKDNNQIVAVASKGSHFLAFILTPQGELLQKATHYIGNLVITGIQQLEGSQFIISTINSHTMLVTINTASTPIQIESNEIKNDLDSKCYEVLGMVTTTNRVAWIFLQFPINLFEHAFKSPTMLTICSLNVKDALETMQLKVDSRFCEFADCAEVVRCTYLKFGLPDAPPYDIFTENTFNNKFIRQLKILAIVLAARISYFKKKQRSEDMFNTQKEINNVRKVLEVHMAYRRLSHLATLKEFTRVQKISSAYFRNKMVAFCQDDSIEWMQHVRQGFVQRLSDLLKRTEGFNQAECEQCILCDDYINLATGACKNNHQRPKCCITFLQVPLFGAIGCESCQYAAINDANLLKQVLCPDEPISCPLCDGPLTGAKTLIYFDKPN</sequence>